<accession>A0A2T7PY42</accession>
<dbReference type="Proteomes" id="UP000245119">
    <property type="component" value="Linkage Group LG1"/>
</dbReference>
<evidence type="ECO:0000313" key="2">
    <source>
        <dbReference type="EMBL" id="PVD38320.1"/>
    </source>
</evidence>
<evidence type="ECO:0000256" key="1">
    <source>
        <dbReference type="SAM" id="MobiDB-lite"/>
    </source>
</evidence>
<feature type="region of interest" description="Disordered" evidence="1">
    <location>
        <begin position="79"/>
        <end position="115"/>
    </location>
</feature>
<sequence length="115" mass="12989">MDKGMGKPALKAELAIILVDVKEERERVWKPVQPLIGSLCRVVHDSIGRNKGEGRGGIHDFTVRHTLRKADRMGGYCQVPRLGDGVPQPQSSVQRREDEAEKEWKGQEQTEDMLK</sequence>
<name>A0A2T7PY42_POMCA</name>
<gene>
    <name evidence="2" type="ORF">C0Q70_00932</name>
</gene>
<keyword evidence="3" id="KW-1185">Reference proteome</keyword>
<dbReference type="AlphaFoldDB" id="A0A2T7PY42"/>
<feature type="compositionally biased region" description="Basic and acidic residues" evidence="1">
    <location>
        <begin position="94"/>
        <end position="115"/>
    </location>
</feature>
<evidence type="ECO:0000313" key="3">
    <source>
        <dbReference type="Proteomes" id="UP000245119"/>
    </source>
</evidence>
<proteinExistence type="predicted"/>
<protein>
    <submittedName>
        <fullName evidence="2">Uncharacterized protein</fullName>
    </submittedName>
</protein>
<reference evidence="2 3" key="1">
    <citation type="submission" date="2018-04" db="EMBL/GenBank/DDBJ databases">
        <title>The genome of golden apple snail Pomacea canaliculata provides insight into stress tolerance and invasive adaptation.</title>
        <authorList>
            <person name="Liu C."/>
            <person name="Liu B."/>
            <person name="Ren Y."/>
            <person name="Zhang Y."/>
            <person name="Wang H."/>
            <person name="Li S."/>
            <person name="Jiang F."/>
            <person name="Yin L."/>
            <person name="Zhang G."/>
            <person name="Qian W."/>
            <person name="Fan W."/>
        </authorList>
    </citation>
    <scope>NUCLEOTIDE SEQUENCE [LARGE SCALE GENOMIC DNA]</scope>
    <source>
        <strain evidence="2">SZHN2017</strain>
        <tissue evidence="2">Muscle</tissue>
    </source>
</reference>
<organism evidence="2 3">
    <name type="scientific">Pomacea canaliculata</name>
    <name type="common">Golden apple snail</name>
    <dbReference type="NCBI Taxonomy" id="400727"/>
    <lineage>
        <taxon>Eukaryota</taxon>
        <taxon>Metazoa</taxon>
        <taxon>Spiralia</taxon>
        <taxon>Lophotrochozoa</taxon>
        <taxon>Mollusca</taxon>
        <taxon>Gastropoda</taxon>
        <taxon>Caenogastropoda</taxon>
        <taxon>Architaenioglossa</taxon>
        <taxon>Ampullarioidea</taxon>
        <taxon>Ampullariidae</taxon>
        <taxon>Pomacea</taxon>
    </lineage>
</organism>
<dbReference type="EMBL" id="PZQS01000001">
    <property type="protein sequence ID" value="PVD38320.1"/>
    <property type="molecule type" value="Genomic_DNA"/>
</dbReference>
<comment type="caution">
    <text evidence="2">The sequence shown here is derived from an EMBL/GenBank/DDBJ whole genome shotgun (WGS) entry which is preliminary data.</text>
</comment>